<dbReference type="InterPro" id="IPR013633">
    <property type="entry name" value="NRDE-2"/>
</dbReference>
<evidence type="ECO:0000256" key="4">
    <source>
        <dbReference type="SAM" id="MobiDB-lite"/>
    </source>
</evidence>
<organism evidence="5">
    <name type="scientific">Oppiella nova</name>
    <dbReference type="NCBI Taxonomy" id="334625"/>
    <lineage>
        <taxon>Eukaryota</taxon>
        <taxon>Metazoa</taxon>
        <taxon>Ecdysozoa</taxon>
        <taxon>Arthropoda</taxon>
        <taxon>Chelicerata</taxon>
        <taxon>Arachnida</taxon>
        <taxon>Acari</taxon>
        <taxon>Acariformes</taxon>
        <taxon>Sarcoptiformes</taxon>
        <taxon>Oribatida</taxon>
        <taxon>Brachypylina</taxon>
        <taxon>Oppioidea</taxon>
        <taxon>Oppiidae</taxon>
        <taxon>Oppiella</taxon>
    </lineage>
</organism>
<dbReference type="GO" id="GO:0031048">
    <property type="term" value="P:regulatory ncRNA-mediated heterochromatin formation"/>
    <property type="evidence" value="ECO:0007669"/>
    <property type="project" value="TreeGrafter"/>
</dbReference>
<accession>A0A7R9LN97</accession>
<protein>
    <submittedName>
        <fullName evidence="5">Uncharacterized protein</fullName>
    </submittedName>
</protein>
<evidence type="ECO:0000313" key="6">
    <source>
        <dbReference type="Proteomes" id="UP000728032"/>
    </source>
</evidence>
<feature type="region of interest" description="Disordered" evidence="4">
    <location>
        <begin position="103"/>
        <end position="131"/>
    </location>
</feature>
<keyword evidence="3" id="KW-0539">Nucleus</keyword>
<dbReference type="Proteomes" id="UP000728032">
    <property type="component" value="Unassembled WGS sequence"/>
</dbReference>
<dbReference type="GO" id="GO:1902369">
    <property type="term" value="P:negative regulation of RNA catabolic process"/>
    <property type="evidence" value="ECO:0007669"/>
    <property type="project" value="TreeGrafter"/>
</dbReference>
<dbReference type="EMBL" id="CAJPVJ010001815">
    <property type="protein sequence ID" value="CAG2165335.1"/>
    <property type="molecule type" value="Genomic_DNA"/>
</dbReference>
<comment type="subcellular location">
    <subcellularLocation>
        <location evidence="1">Nucleus</location>
    </subcellularLocation>
</comment>
<dbReference type="OrthoDB" id="297219at2759"/>
<dbReference type="PANTHER" id="PTHR13471">
    <property type="entry name" value="TETRATRICOPEPTIDE-LIKE HELICAL"/>
    <property type="match status" value="1"/>
</dbReference>
<evidence type="ECO:0000256" key="3">
    <source>
        <dbReference type="ARBA" id="ARBA00023242"/>
    </source>
</evidence>
<dbReference type="PANTHER" id="PTHR13471:SF0">
    <property type="entry name" value="NUCLEAR EXOSOME REGULATOR NRDE2"/>
    <property type="match status" value="1"/>
</dbReference>
<evidence type="ECO:0000256" key="1">
    <source>
        <dbReference type="ARBA" id="ARBA00004123"/>
    </source>
</evidence>
<dbReference type="GO" id="GO:0071013">
    <property type="term" value="C:catalytic step 2 spliceosome"/>
    <property type="evidence" value="ECO:0007669"/>
    <property type="project" value="TreeGrafter"/>
</dbReference>
<evidence type="ECO:0000313" key="5">
    <source>
        <dbReference type="EMBL" id="CAD7644822.1"/>
    </source>
</evidence>
<sequence>MVNEKQIFCIYFQILLLNSRQNSGQSLKALRSVLNRALDCYPTEPQFLCLLVNIEFMSNVFCRMRRFFAKSYQTVRNESNCEHNWNLILYAIHSELKRLDSANGTVRKPSAASRPTRSRGHREATPDSQPYVPSKISLSANLKHLLVMTPTLLNCNNTSKGKAVFYRALQTCSYSKILYLDGIQYFSSQLQELLDIMTEKEIKIRTPLEEIELLMNNLK</sequence>
<name>A0A7R9LN97_9ACAR</name>
<reference evidence="5" key="1">
    <citation type="submission" date="2020-11" db="EMBL/GenBank/DDBJ databases">
        <authorList>
            <person name="Tran Van P."/>
        </authorList>
    </citation>
    <scope>NUCLEOTIDE SEQUENCE</scope>
</reference>
<proteinExistence type="inferred from homology"/>
<comment type="similarity">
    <text evidence="2">Belongs to the NRDE2 family.</text>
</comment>
<dbReference type="EMBL" id="OC916640">
    <property type="protein sequence ID" value="CAD7644822.1"/>
    <property type="molecule type" value="Genomic_DNA"/>
</dbReference>
<dbReference type="AlphaFoldDB" id="A0A7R9LN97"/>
<gene>
    <name evidence="5" type="ORF">ONB1V03_LOCUS4878</name>
</gene>
<keyword evidence="6" id="KW-1185">Reference proteome</keyword>
<evidence type="ECO:0000256" key="2">
    <source>
        <dbReference type="ARBA" id="ARBA00009265"/>
    </source>
</evidence>